<dbReference type="InterPro" id="IPR001138">
    <property type="entry name" value="Zn2Cys6_DnaBD"/>
</dbReference>
<dbReference type="Gene3D" id="4.10.240.10">
    <property type="entry name" value="Zn(2)-C6 fungal-type DNA-binding domain"/>
    <property type="match status" value="1"/>
</dbReference>
<name>A0A1Y2C550_9BASI</name>
<feature type="region of interest" description="Disordered" evidence="1">
    <location>
        <begin position="617"/>
        <end position="697"/>
    </location>
</feature>
<comment type="caution">
    <text evidence="3">The sequence shown here is derived from an EMBL/GenBank/DDBJ whole genome shotgun (WGS) entry which is preliminary data.</text>
</comment>
<dbReference type="InterPro" id="IPR036864">
    <property type="entry name" value="Zn2-C6_fun-type_DNA-bd_sf"/>
</dbReference>
<dbReference type="GO" id="GO:0008270">
    <property type="term" value="F:zinc ion binding"/>
    <property type="evidence" value="ECO:0007669"/>
    <property type="project" value="InterPro"/>
</dbReference>
<feature type="region of interest" description="Disordered" evidence="1">
    <location>
        <begin position="56"/>
        <end position="80"/>
    </location>
</feature>
<dbReference type="InParanoid" id="A0A1Y2C550"/>
<sequence length="697" mass="74508">MQAGPSNPKAAPPVKAPKRKLACAACRARRIRCEWPPHSNGCVACALAELRCPGEPEPRKRTKKGAEAGSSSAVAPTTTTQAEMERFTLGGALTFHLIESLFVMANPSVPGMDYWMIRDLLHAAGGSSKEMEIAAECLCSAFIASSATFSDHATIVGPGDAEMPTDLPSGTVASYDSLVPYGARRTKAVASLAERAISMFEESGIKDRPGVETIYTMLALDQCSTLTTDGGRQSRDFILGAAGQLKHLLDRHAELPASQLTALRGALGFHILSLDATTAAILRAPLAVTDHELSTYFSHLDFAAIPAPTLDLTRLVNDEEGWSELGKQLAPLQLSTLCLYRTLINAGDALPPSATIELLWEGIDNAMAHLASADAKITSLPPLDTKELTDHRQFDLFGLTIAYRRNLLRLDLLIHQRIVEAALASEEEPDPAVPQSYEVSRERVQRVFVVVTSIAKQNVFNRSLLYVRRLFEMLEVCSTWTSLRTADQETAAELVGELGITGDSAAILLQALALAAWSSPIAAQQRSGLRLGLGGALAIQPSPVGAQGSATQGGMVAAASPEQNGGYKYQSTSGYPSQGAPYGYPAASQQPYYPSFPGALQPTPQELDLIPQAHPPQQYAAAAYSQQQQQQPPYPSFPPSNSFSSPPYGDHYSPHPTSGYPPHGQPSPFGQAPSPAQGGWDGAPRWTGQPPPGERWG</sequence>
<dbReference type="PROSITE" id="PS00463">
    <property type="entry name" value="ZN2_CY6_FUNGAL_1"/>
    <property type="match status" value="1"/>
</dbReference>
<accession>A0A1Y2C550</accession>
<dbReference type="Proteomes" id="UP000193467">
    <property type="component" value="Unassembled WGS sequence"/>
</dbReference>
<evidence type="ECO:0000259" key="2">
    <source>
        <dbReference type="PROSITE" id="PS00463"/>
    </source>
</evidence>
<proteinExistence type="predicted"/>
<feature type="compositionally biased region" description="Polar residues" evidence="1">
    <location>
        <begin position="69"/>
        <end position="80"/>
    </location>
</feature>
<dbReference type="SUPFAM" id="SSF57701">
    <property type="entry name" value="Zn2/Cys6 DNA-binding domain"/>
    <property type="match status" value="1"/>
</dbReference>
<evidence type="ECO:0000313" key="3">
    <source>
        <dbReference type="EMBL" id="ORY41445.1"/>
    </source>
</evidence>
<gene>
    <name evidence="3" type="ORF">BCR35DRAFT_311341</name>
</gene>
<dbReference type="GO" id="GO:0000981">
    <property type="term" value="F:DNA-binding transcription factor activity, RNA polymerase II-specific"/>
    <property type="evidence" value="ECO:0007669"/>
    <property type="project" value="InterPro"/>
</dbReference>
<organism evidence="3 4">
    <name type="scientific">Leucosporidium creatinivorum</name>
    <dbReference type="NCBI Taxonomy" id="106004"/>
    <lineage>
        <taxon>Eukaryota</taxon>
        <taxon>Fungi</taxon>
        <taxon>Dikarya</taxon>
        <taxon>Basidiomycota</taxon>
        <taxon>Pucciniomycotina</taxon>
        <taxon>Microbotryomycetes</taxon>
        <taxon>Leucosporidiales</taxon>
        <taxon>Leucosporidium</taxon>
    </lineage>
</organism>
<dbReference type="CDD" id="cd00067">
    <property type="entry name" value="GAL4"/>
    <property type="match status" value="1"/>
</dbReference>
<feature type="compositionally biased region" description="Low complexity" evidence="1">
    <location>
        <begin position="639"/>
        <end position="648"/>
    </location>
</feature>
<dbReference type="EMBL" id="MCGR01000136">
    <property type="protein sequence ID" value="ORY41445.1"/>
    <property type="molecule type" value="Genomic_DNA"/>
</dbReference>
<feature type="compositionally biased region" description="Low complexity" evidence="1">
    <location>
        <begin position="617"/>
        <end position="631"/>
    </location>
</feature>
<keyword evidence="4" id="KW-1185">Reference proteome</keyword>
<protein>
    <recommendedName>
        <fullName evidence="2">Zn(2)-C6 fungal-type domain-containing protein</fullName>
    </recommendedName>
</protein>
<reference evidence="3 4" key="1">
    <citation type="submission" date="2016-07" db="EMBL/GenBank/DDBJ databases">
        <title>Pervasive Adenine N6-methylation of Active Genes in Fungi.</title>
        <authorList>
            <consortium name="DOE Joint Genome Institute"/>
            <person name="Mondo S.J."/>
            <person name="Dannebaum R.O."/>
            <person name="Kuo R.C."/>
            <person name="Labutti K."/>
            <person name="Haridas S."/>
            <person name="Kuo A."/>
            <person name="Salamov A."/>
            <person name="Ahrendt S.R."/>
            <person name="Lipzen A."/>
            <person name="Sullivan W."/>
            <person name="Andreopoulos W.B."/>
            <person name="Clum A."/>
            <person name="Lindquist E."/>
            <person name="Daum C."/>
            <person name="Ramamoorthy G.K."/>
            <person name="Gryganskyi A."/>
            <person name="Culley D."/>
            <person name="Magnuson J.K."/>
            <person name="James T.Y."/>
            <person name="O'Malley M.A."/>
            <person name="Stajich J.E."/>
            <person name="Spatafora J.W."/>
            <person name="Visel A."/>
            <person name="Grigoriev I.V."/>
        </authorList>
    </citation>
    <scope>NUCLEOTIDE SEQUENCE [LARGE SCALE GENOMIC DNA]</scope>
    <source>
        <strain evidence="3 4">62-1032</strain>
    </source>
</reference>
<feature type="domain" description="Zn(2)-C6 fungal-type" evidence="2">
    <location>
        <begin position="22"/>
        <end position="52"/>
    </location>
</feature>
<dbReference type="AlphaFoldDB" id="A0A1Y2C550"/>
<evidence type="ECO:0000313" key="4">
    <source>
        <dbReference type="Proteomes" id="UP000193467"/>
    </source>
</evidence>
<evidence type="ECO:0000256" key="1">
    <source>
        <dbReference type="SAM" id="MobiDB-lite"/>
    </source>
</evidence>
<dbReference type="OrthoDB" id="2535656at2759"/>